<name>A0A917ZK25_9GAMM</name>
<organism evidence="1 2">
    <name type="scientific">Marinobacterium nitratireducens</name>
    <dbReference type="NCBI Taxonomy" id="518897"/>
    <lineage>
        <taxon>Bacteria</taxon>
        <taxon>Pseudomonadati</taxon>
        <taxon>Pseudomonadota</taxon>
        <taxon>Gammaproteobacteria</taxon>
        <taxon>Oceanospirillales</taxon>
        <taxon>Oceanospirillaceae</taxon>
        <taxon>Marinobacterium</taxon>
    </lineage>
</organism>
<evidence type="ECO:0000313" key="1">
    <source>
        <dbReference type="EMBL" id="GGO83252.1"/>
    </source>
</evidence>
<proteinExistence type="predicted"/>
<dbReference type="Pfam" id="PF11739">
    <property type="entry name" value="YdbH-like"/>
    <property type="match status" value="1"/>
</dbReference>
<protein>
    <recommendedName>
        <fullName evidence="3">Dicarboxylate transport domain-containing protein</fullName>
    </recommendedName>
</protein>
<evidence type="ECO:0000313" key="2">
    <source>
        <dbReference type="Proteomes" id="UP000599578"/>
    </source>
</evidence>
<comment type="caution">
    <text evidence="1">The sequence shown here is derived from an EMBL/GenBank/DDBJ whole genome shotgun (WGS) entry which is preliminary data.</text>
</comment>
<accession>A0A917ZK25</accession>
<reference evidence="1 2" key="1">
    <citation type="journal article" date="2014" name="Int. J. Syst. Evol. Microbiol.">
        <title>Complete genome sequence of Corynebacterium casei LMG S-19264T (=DSM 44701T), isolated from a smear-ripened cheese.</title>
        <authorList>
            <consortium name="US DOE Joint Genome Institute (JGI-PGF)"/>
            <person name="Walter F."/>
            <person name="Albersmeier A."/>
            <person name="Kalinowski J."/>
            <person name="Ruckert C."/>
        </authorList>
    </citation>
    <scope>NUCLEOTIDE SEQUENCE [LARGE SCALE GENOMIC DNA]</scope>
    <source>
        <strain evidence="1 2">CGMCC 1.7286</strain>
    </source>
</reference>
<dbReference type="AlphaFoldDB" id="A0A917ZK25"/>
<evidence type="ECO:0008006" key="3">
    <source>
        <dbReference type="Google" id="ProtNLM"/>
    </source>
</evidence>
<dbReference type="EMBL" id="BMLT01000006">
    <property type="protein sequence ID" value="GGO83252.1"/>
    <property type="molecule type" value="Genomic_DNA"/>
</dbReference>
<sequence>MRRGLWLLIPLLLLALLYAGLPALAGFVAVRWLESRGFEQPQLELEYPGYRQLRVSLLAFGQHSEGRHVELSGTSVEIGYDLPTLLFERRLSWVRVPRIELSVSDSASSAGRGQLALAPLLPAAWLSLAPADRIQVGQLQLIYSAPSQPARQLRGNIDLENGILHSRLQLFEDDNARARADLELGHDTFDLRLLQHSAPVLAASGRFRIEGERLAIELEQRLRIDLAQQWQRHWLPALPPLPDLRGELQTRGRLSLPLTLELADPHWWHDLELQQTLSGDLSAERPLPTLKGLHLPLSTRLHLQNGQASLQLPAGSSVRLEQLEVADFAPVDSSLRLQSDVRLAADLDALSAGLPAILKVSPLQLELRVPPLEKAQGTLRLSPLQLHLDRLEPNRVAGTIELDSLDWQDGGDSPGIHHLSAGFELHRNEAQLELQLSEGSEAKLRQIPLPPFAPLDAAIRLTSPLHLGTGIDDPLPGLWLKPAALELSPEPLQHPDGILRLSPLRLRLERLEPAQPAVSASLDIERIAWQMPGRRLPTASLQSRFSLEGETLSGRLELQLDDPELRLQARASGTLEPFGGDLYWRATPLPLEQSERLWNRYYPPAPPELTITKGLLYNEGSANWTESGLALRFDQRIEDLSASWGAIGIEGGHWQARTLRRRSGRLEQTGSLQVALLDAGFPIEAAGADYRLTQLPGQAPELRLDPLRAQLLGGSLGIDSVTINPLSPRLETRVRLQQVRLSRLLELQQQPGLSGEGRIGAELPVRLDDDGLSIDNGRIHNENPGWIRFSPDDGVMALGRSNRGMAMALQALENFHYDELSASLRYAPDGTAQMNTRLRGHNPNWNRGQAVDFSINIEQNLLKLLQTLQFTDQLTESIEKRYR</sequence>
<dbReference type="Proteomes" id="UP000599578">
    <property type="component" value="Unassembled WGS sequence"/>
</dbReference>
<keyword evidence="2" id="KW-1185">Reference proteome</keyword>
<dbReference type="RefSeq" id="WP_188861100.1">
    <property type="nucleotide sequence ID" value="NZ_BMLT01000006.1"/>
</dbReference>
<gene>
    <name evidence="1" type="ORF">GCM10011348_26580</name>
</gene>
<dbReference type="InterPro" id="IPR021730">
    <property type="entry name" value="YdbH"/>
</dbReference>